<dbReference type="CDD" id="cd00146">
    <property type="entry name" value="PKD"/>
    <property type="match status" value="1"/>
</dbReference>
<proteinExistence type="predicted"/>
<evidence type="ECO:0000256" key="1">
    <source>
        <dbReference type="SAM" id="SignalP"/>
    </source>
</evidence>
<dbReference type="Pfam" id="PF02225">
    <property type="entry name" value="PA"/>
    <property type="match status" value="1"/>
</dbReference>
<feature type="chain" id="PRO_5011737527" evidence="1">
    <location>
        <begin position="26"/>
        <end position="4991"/>
    </location>
</feature>
<dbReference type="Pfam" id="PF13585">
    <property type="entry name" value="CHU_C"/>
    <property type="match status" value="1"/>
</dbReference>
<evidence type="ECO:0000259" key="2">
    <source>
        <dbReference type="Pfam" id="PF02225"/>
    </source>
</evidence>
<reference evidence="3 4" key="1">
    <citation type="submission" date="2016-10" db="EMBL/GenBank/DDBJ databases">
        <authorList>
            <person name="de Groot N.N."/>
        </authorList>
    </citation>
    <scope>NUCLEOTIDE SEQUENCE [LARGE SCALE GENOMIC DNA]</scope>
    <source>
        <strain evidence="3 4">DSM 25232</strain>
    </source>
</reference>
<dbReference type="Gene3D" id="3.50.30.30">
    <property type="match status" value="1"/>
</dbReference>
<dbReference type="InterPro" id="IPR025667">
    <property type="entry name" value="SprB_repeat"/>
</dbReference>
<feature type="domain" description="PA" evidence="2">
    <location>
        <begin position="183"/>
        <end position="262"/>
    </location>
</feature>
<dbReference type="NCBIfam" id="TIGR04131">
    <property type="entry name" value="Bac_Flav_CTERM"/>
    <property type="match status" value="1"/>
</dbReference>
<dbReference type="InterPro" id="IPR017868">
    <property type="entry name" value="Filamin/ABP280_repeat-like"/>
</dbReference>
<organism evidence="3 4">
    <name type="scientific">Aquimarina amphilecti</name>
    <dbReference type="NCBI Taxonomy" id="1038014"/>
    <lineage>
        <taxon>Bacteria</taxon>
        <taxon>Pseudomonadati</taxon>
        <taxon>Bacteroidota</taxon>
        <taxon>Flavobacteriia</taxon>
        <taxon>Flavobacteriales</taxon>
        <taxon>Flavobacteriaceae</taxon>
        <taxon>Aquimarina</taxon>
    </lineage>
</organism>
<evidence type="ECO:0000313" key="4">
    <source>
        <dbReference type="Proteomes" id="UP000198521"/>
    </source>
</evidence>
<protein>
    <submittedName>
        <fullName evidence="3">Gliding motility-associated C-terminal domain-containing protein</fullName>
    </submittedName>
</protein>
<evidence type="ECO:0000313" key="3">
    <source>
        <dbReference type="EMBL" id="SEK78605.1"/>
    </source>
</evidence>
<keyword evidence="1" id="KW-0732">Signal</keyword>
<dbReference type="Pfam" id="PF13573">
    <property type="entry name" value="SprB"/>
    <property type="match status" value="10"/>
</dbReference>
<keyword evidence="4" id="KW-1185">Reference proteome</keyword>
<dbReference type="SUPFAM" id="SSF52025">
    <property type="entry name" value="PA domain"/>
    <property type="match status" value="1"/>
</dbReference>
<dbReference type="InterPro" id="IPR026341">
    <property type="entry name" value="T9SS_type_B"/>
</dbReference>
<name>A0A1H7JYA9_AQUAM</name>
<dbReference type="STRING" id="1038014.SAMN04487910_1116"/>
<accession>A0A1H7JYA9</accession>
<dbReference type="EMBL" id="FOAB01000002">
    <property type="protein sequence ID" value="SEK78605.1"/>
    <property type="molecule type" value="Genomic_DNA"/>
</dbReference>
<sequence length="4991" mass="523139">MKTLFPKKAVLLILMIISAVYNISAQESVPLTPRPGAQFDNIRGNMVMTGNDIVGVIEDDDGTTFTNPNRNYNGNDNNGNYTTAFIDVDNDNSTFSSSEAGLTVPREDCSRLVYAGLYWSANYYMARGNSPRNFSNNEISSNSDTNTALIINNGPLAQQYTARNSEFSNDNSDIQRNPVTSYLVVAQPVNGCGITNGAQLSGNIAVIRDGGSCSLREKVVNAQNAGAVGVVIVNDGGLLPRLTGNGPAINIPSVSVGNDDINNANFNNGDLIPLLQAESNVVLATLSTDEGNDILNNLPLTDPRKQGPADFRDIKFKVPGGTYVDVTASSVVFDGYRNTPTNPLGDNANDELPYVCYADVTSLLDPDNNFGTYTVANMNATQGFTSGGDGACGGWFIVAIYEDQQESAKFISTSDGFVQIFSGQTPLQFTYSGFTTPTGASEPVNVRFGTSSLEGDTSLGGDELRIVNTAGGLTALGQGNASANPTTNFFNGSISFDGNYITDRTPNSENTQGFDMDYFELPNVTKDLVGNGQTSATFELFTDRDRYSVFFNAFSVTIIEPELRIIKKVFDLDGSTEITGNNVELGDEVFYDLEIENIGNEDFVDGTVTITDVLPPNTNLLNVVDATLPPGVTYSEISPGVLQFNIPASIVETPNDEPIGDGDAPIFIRFRAQLVSSCEELRDACSDVITNSATATYTGLQSGTLGSTTSSSQLGICGDQLNEASNILVNIPACQLDVTFCDDELLLVAGTGYNEYTWTGPGITTPVVTTVNFFNVPSPQTGVYMVVKADTDGVDPSCMSLTEEFTVTAFRDITNPVLDYVNGTTIVTEDCSGVPIPQILLCGDQTQLLETNFDPSSLDDISWQRLTPSGSCVLDPNDPCSLLDGNCTDANWVEVTGGDTSSYTVSEAGDYRILAEFEGGCIIPFYFSVFKNDYQPDLSMNPIECGSDGSVSVINVPTNFAFSLTSGGPYTNTTGVFPISTAGDVTVYAIDTTFPGCEYSETINVPSIDPTFSVTGVDPTCVNDDNGTGFGRINISVTGGIPEYQYTISSPALGAADPIIVPNSSANNGNYTQNNLPAGTYNVEVISNRPTPECVFDATVTINPAPAFDAEVVLLAPETCDSGALVQVNVLNGSGDYLYDNGDGNFVACNIFEIPSPANPATTYTFRISDNSIPSGSPACVISASIDNITPYEPIVIDNVTVTQPPCPGDTGQIQVDVSPTVAGRIYTYQLWDCATDPNCGNTDQTTWDVTLWTLVNEIASTGSQTITFTGVPDGNSYAVTVLHANTTPAITNADCAFPVPEPTVCPVRESIFAITSPVGITADVTLDRPLSCIVGSEDAIIQVDNIAGGSGNYEWSLDNVTFTNVTTTPFDILVSTDGSYTIYIRNQGSGDCAAPFAIDVPALVAIDSITFTPGDGDCTSQSSEVSFEAQPALSAADITAGVVYEYDVSPDPATGTGATGNTGFLTTNSYTIAQGVTYTVTARRSDDQCTFSDDYRVDVIDPIDITNAVETTPVVCVGESNGALSFTVTNSTSFDYTVTLGGTTVDSGNGITTSPVNVTGLAAGTYIITVTDTNPGGSGSPLNCSDTATVDITEPATPLTFTTVATETNCGANTGTITVTANGGRGNYQYRLVDSGGGVIVDYPNTNNVFTGLAVDTYTIFVRDGNSTAACEINNTESITQSASPTIALATGGDNCYDGTDQATQWVTITPGIPTPLGPFEYSLNGGTGVLITFLPVATPAPANTFEIPNLTPGNYTVVVTNTATNCSTAALPFTINPELTITADLANDINCNEDASLTFVPVGGSTVYTQFDLYAQGSPPTLVQANITSPHTISTPGTYVVQVTDDQGCTAFSNPETVTAYEAIATSAPVITNPDCPTDNGSIEITVTAGEGPFTYVLDGDATTTQGPTGTGPITFNNVPVGPHTITITDGSGASPACTLDVNATIVAPVAITADIAITQEYRCDATGSSTTPQLGTITVSNPANGTPPYAYSIDGVDFSNTTGIFTGLTDGTYTLFIRDGNTVSCPINLGQLTIDPLVQVTDLSFAATQVQCPALEADVTLTPTLDGTSTVMYEITAPITVGPQVSNVFTGLTSGTTYTFLARTDTDGCVYTETFTVPTIDLIAVNATIVNEPLCNGQSTGELSFTVSGIDLTTETYEYEVSIGGTIVAQATGQNAATIPTGDILAAGTYDILVTDERTNCTATDQVIIGEPDVITFTIDPIDQDCVANTNTVSISNVMGGSGVGYTWILNDSGGTAVGPSRPVTDPYLNVPNGTGYQIIVTDSNSCVSATQTLDINQLPQIAATVDTGSDFCLDDGTVSFTINIDGTNSGTPDYIYNVALGGTIVIPDTNVGALTTFTTTPALTQAGTYTITLTDSNGCPVTLTETIAEAVSLDVTQVSDIACNAAGVPQDASFSFVVNGGYTPYDIAVSFNGGAFVDHITNGTTPFVDYVATSGAGTYIFRVTDDRGCTFTTSPFTVTDPAPIAITANDVNVDCFGDTGTAVITVTGTETPYEIDFENTGTFVTITGTQITFPNLSEAVYDFTVRSARGCLEIGTVEIIAPDEILEVSRTETPVTCGGSVIITELGAIDLEIGGGSGTYTYTLVDASDVSTRPIVPSTNTTSTNPVVLSASTTVRFEGLNFGQYFIFVEDDNGCVSNPDPIGPFNIFSPPSDLVQNVVATGNCLAGVIFDIDVVGGVGQDNTTNPPLGFDIRIVGETGPLGTFVPLNDEPLNATVTTPTNPIRIHRYGGMTAGAFDVLQFNRTYILEVRDNATGCLYQELVPPVTPPSDPDIINFTQTNITCNETPALDNGAISFDISGYTTAPPPPVTEVRWEVFDQFTNISLDVSLAPAVYSGNATGLTGADVPVTISNFPPGRYYVIAEEVDGTQCSSRRDFEILVPDPLTSVATNLTAANSCGTNAQVIMDTDGGTPFGIPPTTDGYTYAVVADGAGDPGTYPLNDNTIDLGNTAGDFDIWVADFNGCSFGPVDVTVVVNPLPTVVASFIDDCAYDNSNVIDVDGTGLGTLLYQIDGGTAVTGSIDNNNHQFIVSTPGTYTITITDDSGCSASTPVTVYDELVISAAFTTAPDCENATGVITTTVTSGVVQGTLTYVLQDGTGTPTGNVTGDVNGIYTGVAPGDYIVVATDDGRGAIAPFCSFSAPVSIDAPTPPVLVPETTFVTCIGDTDGVITAALTALSTDSDPAVTYEYEIIAGPVTRPSQISPVFSGLGIGTYTVQVTVTKPNGALNVICLDTEDYIIDQPSLPVATVVLETPYGCTGAAVNLPVITVDNFSGGNSPYTISYTDPSGNIVGPVDPATLDTDTGLAGIQIIANESGNYTFTVFDTNDCPNVLVPFNIPAFPVMTDAVVNLVTGINCTTNTEEVTVTVTGGTGPFDFIEINGAVPSQIGVASGGATTTSGSFFLPGVGNYIFRVFDQGTQCSIETLPYEITPYDTIEAEIAVVTPNILCFGDATGNIELTVTGHTGPYNYTVTNTTTGTVTGPIGADTTVQNPITITGLEAGSIQVSIVDPVSTCNDISNVVNIAQPTELLLALDSNTNANCNDDGRVVVTASGGTAPYTFTATDVPSGGTFTTTSTTGIFDLPVIGASTDYTISVVDDNSCTSNPVSIVVTVNRTDNPVLNPLTVDDVCTHDGSYVISASGTSNVPVPPGSGILRFQLDTGVIEDANNGSTAHTFTVATPGNYTVTAYDENGCPSNVESITILPELTATADFTTDPTCRDVDGTITVTVNGGSDFAVNPGNFTFTLRDEATTAIVAGPQVGNNIFTPIAAGDYIVEITDINIAAITTPCTITIDVPELTVPLDPIPSATSTAVSCIGATDGTVTVTLQTGTDLDGPYTYQIYVDDGTGNPDLAQQVGVDQIDNPVFTDLPFGDYVVVVTSERSCSGQFAITVANATQVAVAISQSPYSCAPDNSSVFPIITVTITTGTAPYSISYETPSGVVITELDIADANLGTPEIDYEITADEEGDYLISVTDSNSCATNPVTETETVAPFPIMTNPAVAIVTDITCAVDEEVTVSVQGGSGDFLFELIDNTGTVINPPAPVDTPAGVSTANFVLPRTLGIYTFRITDQITMCTITVTHEIDQFDFVELVAAQETPETCLGDADGTINISITGYSGPYNFTILDENGNPTAFTGTGDTTTDPDPYILPVNLPQGVYIVEIVETADPLCTERSNAIAVTGPSAPIVTAISAINTIESCVPGSDGSFQASVTGAQGTVTYTLTPGAISNTTGLFENLTAGLYTVTAEDSQGCTDDEQFTIQSPNAIIVDPIADSSVTCFDDVDGSITVVASGGQGAGTYLYTLTFPDGVTTSGPQSTNVFNNLGAGTYTITVSDNLNCTATTTAIINEPSEVTVSIDSVTEVTCDINTIDVTISGTSDVAITEYYYVDQDGNQVANGGSGIFTGLGAGEYQFFVEDVNGCRSQLSSPVPVIPISQIMIALDTSAANINCFNEATAVIDAIVTGGIGDYIFELTNNTTTQTWGPQNSSEFIDLPPGNYTYLVRSDRNCVSQVDFDIINPAEFENIPPQITDVVCFGEDNGSIIVFAAGGTPDYSFAISTNPGQFFNDESDNVPNQHTFTNLVPGVYQVFSQDSNGCGQVYDVTIGEPDQLMANIVGAITPETCFGDSDGAVTIDITGGTPPYSTNITNNDGDFMDGVLTYMDLPGGTTTIFIRDANNCRINLPVDIPEGAILNGVMSPRVDCPIINTDGSINQPPVYYIDFILGDDSVDTDILYNLVSLDGGVSPGDSLSPTFIVQPGEYQGTMTYTPTGCVFDLGAITIEEYIPLSTPIAQMTNNPQDPNEYEITVTGGSGDYTYFVAIIPNGLTVNDLTDSDYRELDSNIFSIDETAIYALRVIDNMGCEVVGVQELIFINIIIPNYFTPDGDGTNDTWYPRQDPFRDPFFFDDMEVKVFDRYGRLLAEFMGDQGTNNGWDGIYQGSELPSGDYWFTIILNDIDNREFTGHFTLYR</sequence>
<dbReference type="PROSITE" id="PS50194">
    <property type="entry name" value="FILAMIN_REPEAT"/>
    <property type="match status" value="1"/>
</dbReference>
<dbReference type="InterPro" id="IPR003137">
    <property type="entry name" value="PA_domain"/>
</dbReference>
<gene>
    <name evidence="3" type="ORF">SAMN04487910_1116</name>
</gene>
<dbReference type="OrthoDB" id="607469at2"/>
<dbReference type="Proteomes" id="UP000198521">
    <property type="component" value="Unassembled WGS sequence"/>
</dbReference>
<feature type="signal peptide" evidence="1">
    <location>
        <begin position="1"/>
        <end position="25"/>
    </location>
</feature>
<dbReference type="InterPro" id="IPR046450">
    <property type="entry name" value="PA_dom_sf"/>
</dbReference>
<dbReference type="RefSeq" id="WP_091406481.1">
    <property type="nucleotide sequence ID" value="NZ_FOAB01000002.1"/>
</dbReference>